<dbReference type="STRING" id="8469.M7BS61"/>
<comment type="similarity">
    <text evidence="1 2">Belongs to the enoyl-CoA hydratase/isomerase family.</text>
</comment>
<dbReference type="Pfam" id="PF00378">
    <property type="entry name" value="ECH_1"/>
    <property type="match status" value="1"/>
</dbReference>
<protein>
    <submittedName>
        <fullName evidence="3">Enoyl-CoA hydratase domain-containing protein 2</fullName>
    </submittedName>
</protein>
<dbReference type="GO" id="GO:0005739">
    <property type="term" value="C:mitochondrion"/>
    <property type="evidence" value="ECO:0007669"/>
    <property type="project" value="TreeGrafter"/>
</dbReference>
<accession>M7BS61</accession>
<dbReference type="PROSITE" id="PS00166">
    <property type="entry name" value="ENOYL_COA_HYDRATASE"/>
    <property type="match status" value="1"/>
</dbReference>
<evidence type="ECO:0000256" key="1">
    <source>
        <dbReference type="ARBA" id="ARBA00005254"/>
    </source>
</evidence>
<dbReference type="SUPFAM" id="SSF52096">
    <property type="entry name" value="ClpP/crotonase"/>
    <property type="match status" value="1"/>
</dbReference>
<dbReference type="AlphaFoldDB" id="M7BS61"/>
<keyword evidence="4" id="KW-1185">Reference proteome</keyword>
<dbReference type="EMBL" id="KB518916">
    <property type="protein sequence ID" value="EMP38605.1"/>
    <property type="molecule type" value="Genomic_DNA"/>
</dbReference>
<dbReference type="Gene3D" id="3.90.226.10">
    <property type="entry name" value="2-enoyl-CoA Hydratase, Chain A, domain 1"/>
    <property type="match status" value="1"/>
</dbReference>
<gene>
    <name evidence="3" type="ORF">UY3_04171</name>
</gene>
<evidence type="ECO:0000313" key="4">
    <source>
        <dbReference type="Proteomes" id="UP000031443"/>
    </source>
</evidence>
<dbReference type="InterPro" id="IPR001753">
    <property type="entry name" value="Enoyl-CoA_hydra/iso"/>
</dbReference>
<dbReference type="Proteomes" id="UP000031443">
    <property type="component" value="Unassembled WGS sequence"/>
</dbReference>
<dbReference type="InterPro" id="IPR029045">
    <property type="entry name" value="ClpP/crotonase-like_dom_sf"/>
</dbReference>
<evidence type="ECO:0000256" key="2">
    <source>
        <dbReference type="RuleBase" id="RU003707"/>
    </source>
</evidence>
<organism evidence="3 4">
    <name type="scientific">Chelonia mydas</name>
    <name type="common">Green sea-turtle</name>
    <name type="synonym">Chelonia agassizi</name>
    <dbReference type="NCBI Taxonomy" id="8469"/>
    <lineage>
        <taxon>Eukaryota</taxon>
        <taxon>Metazoa</taxon>
        <taxon>Chordata</taxon>
        <taxon>Craniata</taxon>
        <taxon>Vertebrata</taxon>
        <taxon>Euteleostomi</taxon>
        <taxon>Archelosauria</taxon>
        <taxon>Testudinata</taxon>
        <taxon>Testudines</taxon>
        <taxon>Cryptodira</taxon>
        <taxon>Durocryptodira</taxon>
        <taxon>Americhelydia</taxon>
        <taxon>Chelonioidea</taxon>
        <taxon>Cheloniidae</taxon>
        <taxon>Chelonia</taxon>
    </lineage>
</organism>
<proteinExistence type="inferred from homology"/>
<dbReference type="GO" id="GO:0006635">
    <property type="term" value="P:fatty acid beta-oxidation"/>
    <property type="evidence" value="ECO:0007669"/>
    <property type="project" value="TreeGrafter"/>
</dbReference>
<name>M7BS61_CHEMY</name>
<reference evidence="4" key="1">
    <citation type="journal article" date="2013" name="Nat. Genet.">
        <title>The draft genomes of soft-shell turtle and green sea turtle yield insights into the development and evolution of the turtle-specific body plan.</title>
        <authorList>
            <person name="Wang Z."/>
            <person name="Pascual-Anaya J."/>
            <person name="Zadissa A."/>
            <person name="Li W."/>
            <person name="Niimura Y."/>
            <person name="Huang Z."/>
            <person name="Li C."/>
            <person name="White S."/>
            <person name="Xiong Z."/>
            <person name="Fang D."/>
            <person name="Wang B."/>
            <person name="Ming Y."/>
            <person name="Chen Y."/>
            <person name="Zheng Y."/>
            <person name="Kuraku S."/>
            <person name="Pignatelli M."/>
            <person name="Herrero J."/>
            <person name="Beal K."/>
            <person name="Nozawa M."/>
            <person name="Li Q."/>
            <person name="Wang J."/>
            <person name="Zhang H."/>
            <person name="Yu L."/>
            <person name="Shigenobu S."/>
            <person name="Wang J."/>
            <person name="Liu J."/>
            <person name="Flicek P."/>
            <person name="Searle S."/>
            <person name="Wang J."/>
            <person name="Kuratani S."/>
            <person name="Yin Y."/>
            <person name="Aken B."/>
            <person name="Zhang G."/>
            <person name="Irie N."/>
        </authorList>
    </citation>
    <scope>NUCLEOTIDE SEQUENCE [LARGE SCALE GENOMIC DNA]</scope>
</reference>
<dbReference type="InterPro" id="IPR018376">
    <property type="entry name" value="Enoyl-CoA_hyd/isom_CS"/>
</dbReference>
<evidence type="ECO:0000313" key="3">
    <source>
        <dbReference type="EMBL" id="EMP38605.1"/>
    </source>
</evidence>
<dbReference type="PANTHER" id="PTHR11941:SF12">
    <property type="entry name" value="METHYLGLUTACONYL-COA HYDRATASE, MITOCHONDRIAL"/>
    <property type="match status" value="1"/>
</dbReference>
<sequence>MGSAAQHSVALSQWSCTYRGPAASGPQKRTAGADLQERAKMHSSEVSSFVSKARATINEMAFESILSPHWSFWSGASEVTFSFLTLYGAEALGLRPPAANLPVPTIAAIDGTALGGGLELALACDIRVAESGQGSGGRRSCWCLLRSERAFRLDYQKDAINSWTARPQRFMIHKVVGSQHEYQVEDE</sequence>
<dbReference type="GO" id="GO:0004300">
    <property type="term" value="F:enoyl-CoA hydratase activity"/>
    <property type="evidence" value="ECO:0007669"/>
    <property type="project" value="TreeGrafter"/>
</dbReference>
<dbReference type="PANTHER" id="PTHR11941">
    <property type="entry name" value="ENOYL-COA HYDRATASE-RELATED"/>
    <property type="match status" value="1"/>
</dbReference>